<evidence type="ECO:0000256" key="2">
    <source>
        <dbReference type="ARBA" id="ARBA00015963"/>
    </source>
</evidence>
<dbReference type="SUPFAM" id="SSF53335">
    <property type="entry name" value="S-adenosyl-L-methionine-dependent methyltransferases"/>
    <property type="match status" value="1"/>
</dbReference>
<dbReference type="Pfam" id="PF14801">
    <property type="entry name" value="TrmI-like_N"/>
    <property type="match status" value="1"/>
</dbReference>
<dbReference type="VEuPathDB" id="FungiDB:ASPVEDRAFT_86990"/>
<accession>A0A1L9PVS9</accession>
<dbReference type="Gene3D" id="3.10.330.20">
    <property type="match status" value="1"/>
</dbReference>
<dbReference type="GO" id="GO:0030488">
    <property type="term" value="P:tRNA methylation"/>
    <property type="evidence" value="ECO:0007669"/>
    <property type="project" value="InterPro"/>
</dbReference>
<feature type="compositionally biased region" description="Basic and acidic residues" evidence="4">
    <location>
        <begin position="403"/>
        <end position="412"/>
    </location>
</feature>
<dbReference type="GO" id="GO:0031515">
    <property type="term" value="C:tRNA (m1A) methyltransferase complex"/>
    <property type="evidence" value="ECO:0007669"/>
    <property type="project" value="InterPro"/>
</dbReference>
<dbReference type="GeneID" id="63733464"/>
<dbReference type="EMBL" id="KV878133">
    <property type="protein sequence ID" value="OJJ05649.1"/>
    <property type="molecule type" value="Genomic_DNA"/>
</dbReference>
<evidence type="ECO:0000256" key="1">
    <source>
        <dbReference type="ARBA" id="ARBA00012796"/>
    </source>
</evidence>
<dbReference type="InterPro" id="IPR029063">
    <property type="entry name" value="SAM-dependent_MTases_sf"/>
</dbReference>
<dbReference type="EC" id="2.1.1.220" evidence="1"/>
<feature type="region of interest" description="Disordered" evidence="4">
    <location>
        <begin position="379"/>
        <end position="426"/>
    </location>
</feature>
<dbReference type="InterPro" id="IPR014816">
    <property type="entry name" value="tRNA_MeTrfase_Gcd14"/>
</dbReference>
<dbReference type="RefSeq" id="XP_040671411.1">
    <property type="nucleotide sequence ID" value="XM_040817953.1"/>
</dbReference>
<evidence type="ECO:0000313" key="6">
    <source>
        <dbReference type="Proteomes" id="UP000184073"/>
    </source>
</evidence>
<evidence type="ECO:0000256" key="4">
    <source>
        <dbReference type="SAM" id="MobiDB-lite"/>
    </source>
</evidence>
<dbReference type="PANTHER" id="PTHR12133">
    <property type="entry name" value="TRNA (ADENINE(58)-N(1))-METHYLTRANSFERASE"/>
    <property type="match status" value="1"/>
</dbReference>
<dbReference type="OrthoDB" id="5585464at2759"/>
<feature type="compositionally biased region" description="Basic and acidic residues" evidence="4">
    <location>
        <begin position="187"/>
        <end position="215"/>
    </location>
</feature>
<dbReference type="PROSITE" id="PS51620">
    <property type="entry name" value="SAM_TRM61"/>
    <property type="match status" value="1"/>
</dbReference>
<dbReference type="GO" id="GO:0160107">
    <property type="term" value="F:tRNA (adenine(58)-N1)-methyltransferase activity"/>
    <property type="evidence" value="ECO:0007669"/>
    <property type="project" value="UniProtKB-EC"/>
</dbReference>
<evidence type="ECO:0000256" key="3">
    <source>
        <dbReference type="ARBA" id="ARBA00033309"/>
    </source>
</evidence>
<name>A0A1L9PVS9_ASPVE</name>
<reference evidence="6" key="1">
    <citation type="journal article" date="2017" name="Genome Biol.">
        <title>Comparative genomics reveals high biological diversity and specific adaptations in the industrially and medically important fungal genus Aspergillus.</title>
        <authorList>
            <person name="de Vries R.P."/>
            <person name="Riley R."/>
            <person name="Wiebenga A."/>
            <person name="Aguilar-Osorio G."/>
            <person name="Amillis S."/>
            <person name="Uchima C.A."/>
            <person name="Anderluh G."/>
            <person name="Asadollahi M."/>
            <person name="Askin M."/>
            <person name="Barry K."/>
            <person name="Battaglia E."/>
            <person name="Bayram O."/>
            <person name="Benocci T."/>
            <person name="Braus-Stromeyer S.A."/>
            <person name="Caldana C."/>
            <person name="Canovas D."/>
            <person name="Cerqueira G.C."/>
            <person name="Chen F."/>
            <person name="Chen W."/>
            <person name="Choi C."/>
            <person name="Clum A."/>
            <person name="Dos Santos R.A."/>
            <person name="Damasio A.R."/>
            <person name="Diallinas G."/>
            <person name="Emri T."/>
            <person name="Fekete E."/>
            <person name="Flipphi M."/>
            <person name="Freyberg S."/>
            <person name="Gallo A."/>
            <person name="Gournas C."/>
            <person name="Habgood R."/>
            <person name="Hainaut M."/>
            <person name="Harispe M.L."/>
            <person name="Henrissat B."/>
            <person name="Hilden K.S."/>
            <person name="Hope R."/>
            <person name="Hossain A."/>
            <person name="Karabika E."/>
            <person name="Karaffa L."/>
            <person name="Karanyi Z."/>
            <person name="Krasevec N."/>
            <person name="Kuo A."/>
            <person name="Kusch H."/>
            <person name="LaButti K."/>
            <person name="Lagendijk E.L."/>
            <person name="Lapidus A."/>
            <person name="Levasseur A."/>
            <person name="Lindquist E."/>
            <person name="Lipzen A."/>
            <person name="Logrieco A.F."/>
            <person name="MacCabe A."/>
            <person name="Maekelae M.R."/>
            <person name="Malavazi I."/>
            <person name="Melin P."/>
            <person name="Meyer V."/>
            <person name="Mielnichuk N."/>
            <person name="Miskei M."/>
            <person name="Molnar A.P."/>
            <person name="Mule G."/>
            <person name="Ngan C.Y."/>
            <person name="Orejas M."/>
            <person name="Orosz E."/>
            <person name="Ouedraogo J.P."/>
            <person name="Overkamp K.M."/>
            <person name="Park H.-S."/>
            <person name="Perrone G."/>
            <person name="Piumi F."/>
            <person name="Punt P.J."/>
            <person name="Ram A.F."/>
            <person name="Ramon A."/>
            <person name="Rauscher S."/>
            <person name="Record E."/>
            <person name="Riano-Pachon D.M."/>
            <person name="Robert V."/>
            <person name="Roehrig J."/>
            <person name="Ruller R."/>
            <person name="Salamov A."/>
            <person name="Salih N.S."/>
            <person name="Samson R.A."/>
            <person name="Sandor E."/>
            <person name="Sanguinetti M."/>
            <person name="Schuetze T."/>
            <person name="Sepcic K."/>
            <person name="Shelest E."/>
            <person name="Sherlock G."/>
            <person name="Sophianopoulou V."/>
            <person name="Squina F.M."/>
            <person name="Sun H."/>
            <person name="Susca A."/>
            <person name="Todd R.B."/>
            <person name="Tsang A."/>
            <person name="Unkles S.E."/>
            <person name="van de Wiele N."/>
            <person name="van Rossen-Uffink D."/>
            <person name="Oliveira J.V."/>
            <person name="Vesth T.C."/>
            <person name="Visser J."/>
            <person name="Yu J.-H."/>
            <person name="Zhou M."/>
            <person name="Andersen M.R."/>
            <person name="Archer D.B."/>
            <person name="Baker S.E."/>
            <person name="Benoit I."/>
            <person name="Brakhage A.A."/>
            <person name="Braus G.H."/>
            <person name="Fischer R."/>
            <person name="Frisvad J.C."/>
            <person name="Goldman G.H."/>
            <person name="Houbraken J."/>
            <person name="Oakley B."/>
            <person name="Pocsi I."/>
            <person name="Scazzocchio C."/>
            <person name="Seiboth B."/>
            <person name="vanKuyk P.A."/>
            <person name="Wortman J."/>
            <person name="Dyer P.S."/>
            <person name="Grigoriev I.V."/>
        </authorList>
    </citation>
    <scope>NUCLEOTIDE SEQUENCE [LARGE SCALE GENOMIC DNA]</scope>
    <source>
        <strain evidence="6">CBS 583.65</strain>
    </source>
</reference>
<proteinExistence type="predicted"/>
<dbReference type="PANTHER" id="PTHR12133:SF1">
    <property type="entry name" value="TRNA (ADENINE(58)-N(1))-METHYLTRANSFERASE, MITOCHONDRIAL"/>
    <property type="match status" value="1"/>
</dbReference>
<evidence type="ECO:0000313" key="5">
    <source>
        <dbReference type="EMBL" id="OJJ05649.1"/>
    </source>
</evidence>
<keyword evidence="6" id="KW-1185">Reference proteome</keyword>
<feature type="region of interest" description="Disordered" evidence="4">
    <location>
        <begin position="172"/>
        <end position="215"/>
    </location>
</feature>
<gene>
    <name evidence="5" type="ORF">ASPVEDRAFT_86990</name>
</gene>
<dbReference type="STRING" id="1036611.A0A1L9PVS9"/>
<dbReference type="GO" id="GO:0005739">
    <property type="term" value="C:mitochondrion"/>
    <property type="evidence" value="ECO:0007669"/>
    <property type="project" value="TreeGrafter"/>
</dbReference>
<dbReference type="AlphaFoldDB" id="A0A1L9PVS9"/>
<sequence length="458" mass="49949">MARVLRSLRQLLGLFPSSSPSPSTLGSRHRFARSIDTDFSYLREGDQVVVYNHKKRQPALAGPLQKGQKAQTSKGALAHDQIIGRKVRETVQSSKGVNYRVTLPTLDQYVALTPRHVTPIYAKDANVILSYLDIDVVPPSEGDNSHPPLEILESGTGHGALTLHLSRAIQAANSLPPPIPKASQVKYLEERSTRPSDDTKDTSKSSEDGTGVGEKEVDLAQQQWDAWRAQRKAIIHTVEVSPTFSKHAEKIVRGFRRGIYAGNVDFYVGRVENWISARKQQLEAPSSAISSLLKPKSLEPFLTHAILDMPSAHLRIPVVAPLLKPNGVLAVFMPSVTQIADCVDIIRKQRAPLDLEHVIELGTGISGGRSWDVKFVSKKSKADPGWDNPTSAEPESENAIEESSAKNEKVPEKAQPQEGAKDSEGVLVCRPKAGTMLAGGGFVGIWRKIQGVPGESTM</sequence>
<organism evidence="5 6">
    <name type="scientific">Aspergillus versicolor CBS 583.65</name>
    <dbReference type="NCBI Taxonomy" id="1036611"/>
    <lineage>
        <taxon>Eukaryota</taxon>
        <taxon>Fungi</taxon>
        <taxon>Dikarya</taxon>
        <taxon>Ascomycota</taxon>
        <taxon>Pezizomycotina</taxon>
        <taxon>Eurotiomycetes</taxon>
        <taxon>Eurotiomycetidae</taxon>
        <taxon>Eurotiales</taxon>
        <taxon>Aspergillaceae</taxon>
        <taxon>Aspergillus</taxon>
        <taxon>Aspergillus subgen. Nidulantes</taxon>
    </lineage>
</organism>
<protein>
    <recommendedName>
        <fullName evidence="2">tRNA (adenine(58)-N(1))-methyltransferase catalytic subunit TRM61</fullName>
        <ecNumber evidence="1">2.1.1.220</ecNumber>
    </recommendedName>
    <alternativeName>
        <fullName evidence="3">tRNA(m1A58)-methyltransferase subunit TRM61</fullName>
    </alternativeName>
</protein>
<dbReference type="Proteomes" id="UP000184073">
    <property type="component" value="Unassembled WGS sequence"/>
</dbReference>
<dbReference type="Gene3D" id="3.40.50.150">
    <property type="entry name" value="Vaccinia Virus protein VP39"/>
    <property type="match status" value="1"/>
</dbReference>